<dbReference type="InterPro" id="IPR013763">
    <property type="entry name" value="Cyclin-like_dom"/>
</dbReference>
<dbReference type="InterPro" id="IPR006671">
    <property type="entry name" value="Cyclin_N"/>
</dbReference>
<evidence type="ECO:0000313" key="3">
    <source>
        <dbReference type="EMBL" id="KAI2650838.1"/>
    </source>
</evidence>
<dbReference type="SMART" id="SM00385">
    <property type="entry name" value="CYCLIN"/>
    <property type="match status" value="2"/>
</dbReference>
<proteinExistence type="inferred from homology"/>
<protein>
    <submittedName>
        <fullName evidence="3">G1/S-specific cyclin-D2</fullName>
    </submittedName>
</protein>
<organism evidence="3 4">
    <name type="scientific">Labeo rohita</name>
    <name type="common">Indian major carp</name>
    <name type="synonym">Cyprinus rohita</name>
    <dbReference type="NCBI Taxonomy" id="84645"/>
    <lineage>
        <taxon>Eukaryota</taxon>
        <taxon>Metazoa</taxon>
        <taxon>Chordata</taxon>
        <taxon>Craniata</taxon>
        <taxon>Vertebrata</taxon>
        <taxon>Euteleostomi</taxon>
        <taxon>Actinopterygii</taxon>
        <taxon>Neopterygii</taxon>
        <taxon>Teleostei</taxon>
        <taxon>Ostariophysi</taxon>
        <taxon>Cypriniformes</taxon>
        <taxon>Cyprinidae</taxon>
        <taxon>Labeoninae</taxon>
        <taxon>Labeonini</taxon>
        <taxon>Labeo</taxon>
    </lineage>
</organism>
<dbReference type="PANTHER" id="PTHR10177">
    <property type="entry name" value="CYCLINS"/>
    <property type="match status" value="1"/>
</dbReference>
<name>A0ABQ8LJL3_LABRO</name>
<keyword evidence="1" id="KW-0195">Cyclin</keyword>
<evidence type="ECO:0000256" key="1">
    <source>
        <dbReference type="RuleBase" id="RU000383"/>
    </source>
</evidence>
<dbReference type="InterPro" id="IPR039361">
    <property type="entry name" value="Cyclin"/>
</dbReference>
<feature type="domain" description="Cyclin-like" evidence="2">
    <location>
        <begin position="128"/>
        <end position="205"/>
    </location>
</feature>
<dbReference type="InterPro" id="IPR036915">
    <property type="entry name" value="Cyclin-like_sf"/>
</dbReference>
<evidence type="ECO:0000313" key="4">
    <source>
        <dbReference type="Proteomes" id="UP000830375"/>
    </source>
</evidence>
<dbReference type="EMBL" id="JACTAM010000022">
    <property type="protein sequence ID" value="KAI2650838.1"/>
    <property type="molecule type" value="Genomic_DNA"/>
</dbReference>
<dbReference type="Pfam" id="PF00134">
    <property type="entry name" value="Cyclin_N"/>
    <property type="match status" value="1"/>
</dbReference>
<keyword evidence="4" id="KW-1185">Reference proteome</keyword>
<dbReference type="SUPFAM" id="SSF47954">
    <property type="entry name" value="Cyclin-like"/>
    <property type="match status" value="2"/>
</dbReference>
<sequence>MELFCHELVEPDWSSPIKSKPVRAFRDAVLTRDSRVCEDQKCEEEVFPLAVHYLDRYMSQNAVRRCRLQLLGCVCMFLASKLRESVPLSAAKLCVYTDHAVTVPEILQCEVVLVSRLDWDLASVVPSDFLELLLQSLPLSRDDAPSVRRHALSYIALSCTELKFSVFPPSAVACSCVTAAGIRLDVLKDTFSPDGLLQLLRDVLDVDMVRTLTFTHSILISVPSLSRSLCVIQASLRSCFSALEDTIDQILPSASEHQAQDVPL</sequence>
<dbReference type="Gene3D" id="1.10.472.10">
    <property type="entry name" value="Cyclin-like"/>
    <property type="match status" value="2"/>
</dbReference>
<comment type="caution">
    <text evidence="3">The sequence shown here is derived from an EMBL/GenBank/DDBJ whole genome shotgun (WGS) entry which is preliminary data.</text>
</comment>
<feature type="domain" description="Cyclin-like" evidence="2">
    <location>
        <begin position="31"/>
        <end position="115"/>
    </location>
</feature>
<evidence type="ECO:0000259" key="2">
    <source>
        <dbReference type="SMART" id="SM00385"/>
    </source>
</evidence>
<gene>
    <name evidence="3" type="ORF">H4Q32_027287</name>
</gene>
<comment type="similarity">
    <text evidence="1">Belongs to the cyclin family.</text>
</comment>
<dbReference type="Proteomes" id="UP000830375">
    <property type="component" value="Unassembled WGS sequence"/>
</dbReference>
<accession>A0ABQ8LJL3</accession>
<reference evidence="3 4" key="1">
    <citation type="submission" date="2022-01" db="EMBL/GenBank/DDBJ databases">
        <title>A high-quality chromosome-level genome assembly of rohu carp, Labeo rohita.</title>
        <authorList>
            <person name="Arick M.A. II"/>
            <person name="Hsu C.-Y."/>
            <person name="Magbanua Z."/>
            <person name="Pechanova O."/>
            <person name="Grover C."/>
            <person name="Miller E."/>
            <person name="Thrash A."/>
            <person name="Ezzel L."/>
            <person name="Alam S."/>
            <person name="Benzie J."/>
            <person name="Hamilton M."/>
            <person name="Karsi A."/>
            <person name="Lawrence M.L."/>
            <person name="Peterson D.G."/>
        </authorList>
    </citation>
    <scope>NUCLEOTIDE SEQUENCE [LARGE SCALE GENOMIC DNA]</scope>
    <source>
        <strain evidence="4">BAU-BD-2019</strain>
        <tissue evidence="3">Blood</tissue>
    </source>
</reference>